<name>A0ABU7RQF7_9ACTN</name>
<feature type="domain" description="Histidine kinase" evidence="10">
    <location>
        <begin position="507"/>
        <end position="613"/>
    </location>
</feature>
<keyword evidence="3" id="KW-0597">Phosphoprotein</keyword>
<evidence type="ECO:0000256" key="3">
    <source>
        <dbReference type="ARBA" id="ARBA00022553"/>
    </source>
</evidence>
<sequence>MVLWLIASGYLVFQGFYNREVANGVRQVSIPAVPAMASVQQERRLSVAYLAQPSNDLQGLLEQRRRTDELLSALRSAADSALANAPQSIRTRWNALTDQLDQLPNVRSTIDSRSAGGEQVYGFYNQLLDAATGLFDTQARVVPDVTAAQGGIAATETFRASDLMSRSASIIDGAYGSRTLSQQSHLEFVRLVGAYHSALENVAPHLQPDARRQYEAITASEPWTRLVTAENELVGAGTWRDGAPRGLSVNRSRWESLSRQVSDNLINLTVAQADQVSAQALRTGNNQLLTASLGSLIALSIAVAAILWAIRQSQVLVDRALSVRLAQLGRDAAVVVDERLPAIMERLRRHEKVDLDTELPNQNYGSDEIGQVADVINRSLQAAAAAAVDEAKTRAAGVAMLMGVARRPQRPLQRGLKVIEDLQNRIGDEKLLTELFDINHQLTQTRRFLENLVILAGGQIGRRFQNPVPVRRVMLAAFAEAQHYQRITLRSAPDVALLGHSVAGTIHLLAELLDNALAFSPPGTTIWVTCNEVKRGVAVEIEDAGVGMKSDALERANELLATAPTPDVTALKDGAQIGLHVVAELAKRDGIQVSLRTSAYGGLLAIVLLPERIITAIPAEGGGGRGDKGARRTGAVPAALAADDAGRHDPRLAATAVAPGIAPALNGAGQAARNPHTGEGRRPDRAGGTMNDQRPINPQATNGSGVPRQRESAEVRTVEGGLPVQRPTGPGAAGVAGPPPAGPQPGGGPWVGGGAAPGSRPPAAAAQTAAPQTNRPQDAGRQTIEPQDAGPQTTPPPAAGPEAGAGTPAASRPPLPHRQPQQHLVPQLRDESPAGTGSPGAGPARSPEEARSRFTQYQRAWAAGRTADTKETATIDDQGRKA</sequence>
<gene>
    <name evidence="11" type="ORF">V1633_09565</name>
</gene>
<keyword evidence="5 9" id="KW-0812">Transmembrane</keyword>
<keyword evidence="7 9" id="KW-1133">Transmembrane helix</keyword>
<organism evidence="11 12">
    <name type="scientific">Plantactinospora sonchi</name>
    <dbReference type="NCBI Taxonomy" id="1544735"/>
    <lineage>
        <taxon>Bacteria</taxon>
        <taxon>Bacillati</taxon>
        <taxon>Actinomycetota</taxon>
        <taxon>Actinomycetes</taxon>
        <taxon>Micromonosporales</taxon>
        <taxon>Micromonosporaceae</taxon>
        <taxon>Plantactinospora</taxon>
    </lineage>
</organism>
<keyword evidence="6" id="KW-0418">Kinase</keyword>
<keyword evidence="4" id="KW-0808">Transferase</keyword>
<dbReference type="Pfam" id="PF02518">
    <property type="entry name" value="HATPase_c"/>
    <property type="match status" value="1"/>
</dbReference>
<feature type="transmembrane region" description="Helical" evidence="9">
    <location>
        <begin position="288"/>
        <end position="310"/>
    </location>
</feature>
<dbReference type="InterPro" id="IPR003594">
    <property type="entry name" value="HATPase_dom"/>
</dbReference>
<evidence type="ECO:0000256" key="4">
    <source>
        <dbReference type="ARBA" id="ARBA00022679"/>
    </source>
</evidence>
<dbReference type="Pfam" id="PF08376">
    <property type="entry name" value="NIT"/>
    <property type="match status" value="1"/>
</dbReference>
<keyword evidence="12" id="KW-1185">Reference proteome</keyword>
<feature type="compositionally biased region" description="Basic and acidic residues" evidence="8">
    <location>
        <begin position="708"/>
        <end position="717"/>
    </location>
</feature>
<evidence type="ECO:0000313" key="11">
    <source>
        <dbReference type="EMBL" id="MEE6258734.1"/>
    </source>
</evidence>
<dbReference type="PANTHER" id="PTHR45436">
    <property type="entry name" value="SENSOR HISTIDINE KINASE YKOH"/>
    <property type="match status" value="1"/>
</dbReference>
<comment type="caution">
    <text evidence="11">The sequence shown here is derived from an EMBL/GenBank/DDBJ whole genome shotgun (WGS) entry which is preliminary data.</text>
</comment>
<dbReference type="EMBL" id="JAZGQK010000007">
    <property type="protein sequence ID" value="MEE6258734.1"/>
    <property type="molecule type" value="Genomic_DNA"/>
</dbReference>
<reference evidence="11 12" key="1">
    <citation type="submission" date="2024-01" db="EMBL/GenBank/DDBJ databases">
        <title>Genome insights into Plantactinospora sonchi sp. nov.</title>
        <authorList>
            <person name="Wang L."/>
        </authorList>
    </citation>
    <scope>NUCLEOTIDE SEQUENCE [LARGE SCALE GENOMIC DNA]</scope>
    <source>
        <strain evidence="11 12">NEAU-QY2</strain>
    </source>
</reference>
<evidence type="ECO:0000259" key="10">
    <source>
        <dbReference type="PROSITE" id="PS50109"/>
    </source>
</evidence>
<evidence type="ECO:0000256" key="7">
    <source>
        <dbReference type="ARBA" id="ARBA00022989"/>
    </source>
</evidence>
<feature type="compositionally biased region" description="Low complexity" evidence="8">
    <location>
        <begin position="757"/>
        <end position="773"/>
    </location>
</feature>
<feature type="compositionally biased region" description="Polar residues" evidence="8">
    <location>
        <begin position="690"/>
        <end position="704"/>
    </location>
</feature>
<feature type="compositionally biased region" description="Low complexity" evidence="8">
    <location>
        <begin position="800"/>
        <end position="810"/>
    </location>
</feature>
<dbReference type="PANTHER" id="PTHR45436:SF5">
    <property type="entry name" value="SENSOR HISTIDINE KINASE TRCS"/>
    <property type="match status" value="1"/>
</dbReference>
<evidence type="ECO:0000256" key="9">
    <source>
        <dbReference type="SAM" id="Phobius"/>
    </source>
</evidence>
<comment type="catalytic activity">
    <reaction evidence="1">
        <text>ATP + protein L-histidine = ADP + protein N-phospho-L-histidine.</text>
        <dbReference type="EC" id="2.7.13.3"/>
    </reaction>
</comment>
<evidence type="ECO:0000256" key="1">
    <source>
        <dbReference type="ARBA" id="ARBA00000085"/>
    </source>
</evidence>
<protein>
    <recommendedName>
        <fullName evidence="2">histidine kinase</fullName>
        <ecNumber evidence="2">2.7.13.3</ecNumber>
    </recommendedName>
</protein>
<feature type="region of interest" description="Disordered" evidence="8">
    <location>
        <begin position="665"/>
        <end position="882"/>
    </location>
</feature>
<dbReference type="PROSITE" id="PS50109">
    <property type="entry name" value="HIS_KIN"/>
    <property type="match status" value="1"/>
</dbReference>
<evidence type="ECO:0000256" key="5">
    <source>
        <dbReference type="ARBA" id="ARBA00022692"/>
    </source>
</evidence>
<evidence type="ECO:0000256" key="6">
    <source>
        <dbReference type="ARBA" id="ARBA00022777"/>
    </source>
</evidence>
<dbReference type="InterPro" id="IPR005467">
    <property type="entry name" value="His_kinase_dom"/>
</dbReference>
<dbReference type="SUPFAM" id="SSF55874">
    <property type="entry name" value="ATPase domain of HSP90 chaperone/DNA topoisomerase II/histidine kinase"/>
    <property type="match status" value="1"/>
</dbReference>
<keyword evidence="9" id="KW-0472">Membrane</keyword>
<dbReference type="InterPro" id="IPR036890">
    <property type="entry name" value="HATPase_C_sf"/>
</dbReference>
<evidence type="ECO:0000256" key="8">
    <source>
        <dbReference type="SAM" id="MobiDB-lite"/>
    </source>
</evidence>
<dbReference type="Proteomes" id="UP001332243">
    <property type="component" value="Unassembled WGS sequence"/>
</dbReference>
<proteinExistence type="predicted"/>
<feature type="compositionally biased region" description="Gly residues" evidence="8">
    <location>
        <begin position="744"/>
        <end position="756"/>
    </location>
</feature>
<evidence type="ECO:0000313" key="12">
    <source>
        <dbReference type="Proteomes" id="UP001332243"/>
    </source>
</evidence>
<evidence type="ECO:0000256" key="2">
    <source>
        <dbReference type="ARBA" id="ARBA00012438"/>
    </source>
</evidence>
<feature type="compositionally biased region" description="Basic and acidic residues" evidence="8">
    <location>
        <begin position="867"/>
        <end position="882"/>
    </location>
</feature>
<accession>A0ABU7RQF7</accession>
<dbReference type="Gene3D" id="3.30.565.10">
    <property type="entry name" value="Histidine kinase-like ATPase, C-terminal domain"/>
    <property type="match status" value="1"/>
</dbReference>
<dbReference type="InterPro" id="IPR050428">
    <property type="entry name" value="TCS_sensor_his_kinase"/>
</dbReference>
<dbReference type="RefSeq" id="WP_331213862.1">
    <property type="nucleotide sequence ID" value="NZ_JAZGQK010000007.1"/>
</dbReference>
<feature type="compositionally biased region" description="Low complexity" evidence="8">
    <location>
        <begin position="818"/>
        <end position="845"/>
    </location>
</feature>
<feature type="compositionally biased region" description="Basic and acidic residues" evidence="8">
    <location>
        <begin position="676"/>
        <end position="685"/>
    </location>
</feature>
<dbReference type="InterPro" id="IPR013587">
    <property type="entry name" value="Nitrate/nitrite_sensing"/>
</dbReference>
<dbReference type="EC" id="2.7.13.3" evidence="2"/>